<dbReference type="SMART" id="SM00850">
    <property type="entry name" value="LytTR"/>
    <property type="match status" value="1"/>
</dbReference>
<accession>G5GE96</accession>
<dbReference type="RefSeq" id="WP_009348439.1">
    <property type="nucleotide sequence ID" value="NZ_JH376837.1"/>
</dbReference>
<name>G5GE96_9BACT</name>
<keyword evidence="1" id="KW-0472">Membrane</keyword>
<dbReference type="Gene3D" id="2.40.50.1020">
    <property type="entry name" value="LytTr DNA-binding domain"/>
    <property type="match status" value="1"/>
</dbReference>
<dbReference type="InterPro" id="IPR046947">
    <property type="entry name" value="LytR-like"/>
</dbReference>
<evidence type="ECO:0000256" key="1">
    <source>
        <dbReference type="SAM" id="Phobius"/>
    </source>
</evidence>
<feature type="transmembrane region" description="Helical" evidence="1">
    <location>
        <begin position="116"/>
        <end position="137"/>
    </location>
</feature>
<evidence type="ECO:0000259" key="2">
    <source>
        <dbReference type="PROSITE" id="PS50930"/>
    </source>
</evidence>
<dbReference type="GO" id="GO:0000156">
    <property type="term" value="F:phosphorelay response regulator activity"/>
    <property type="evidence" value="ECO:0007669"/>
    <property type="project" value="InterPro"/>
</dbReference>
<dbReference type="OrthoDB" id="1118393at2"/>
<keyword evidence="1" id="KW-1133">Transmembrane helix</keyword>
<dbReference type="Pfam" id="PF04397">
    <property type="entry name" value="LytTR"/>
    <property type="match status" value="1"/>
</dbReference>
<feature type="transmembrane region" description="Helical" evidence="1">
    <location>
        <begin position="43"/>
        <end position="60"/>
    </location>
</feature>
<dbReference type="STRING" id="679199.HMPREF9332_01898"/>
<dbReference type="HOGENOM" id="CLU_076348_0_0_10"/>
<evidence type="ECO:0000313" key="3">
    <source>
        <dbReference type="EMBL" id="EHG21017.1"/>
    </source>
</evidence>
<protein>
    <recommendedName>
        <fullName evidence="2">HTH LytTR-type domain-containing protein</fullName>
    </recommendedName>
</protein>
<dbReference type="Proteomes" id="UP000015993">
    <property type="component" value="Unassembled WGS sequence"/>
</dbReference>
<dbReference type="PATRIC" id="fig|679199.3.peg.2102"/>
<evidence type="ECO:0000313" key="4">
    <source>
        <dbReference type="Proteomes" id="UP000015993"/>
    </source>
</evidence>
<feature type="domain" description="HTH LytTR-type" evidence="2">
    <location>
        <begin position="174"/>
        <end position="269"/>
    </location>
</feature>
<dbReference type="eggNOG" id="COG3279">
    <property type="taxonomic scope" value="Bacteria"/>
</dbReference>
<dbReference type="GO" id="GO:0003677">
    <property type="term" value="F:DNA binding"/>
    <property type="evidence" value="ECO:0007669"/>
    <property type="project" value="InterPro"/>
</dbReference>
<feature type="transmembrane region" description="Helical" evidence="1">
    <location>
        <begin position="18"/>
        <end position="37"/>
    </location>
</feature>
<proteinExistence type="predicted"/>
<dbReference type="EMBL" id="ACZK01000036">
    <property type="protein sequence ID" value="EHG21017.1"/>
    <property type="molecule type" value="Genomic_DNA"/>
</dbReference>
<comment type="caution">
    <text evidence="3">The sequence shown here is derived from an EMBL/GenBank/DDBJ whole genome shotgun (WGS) entry which is preliminary data.</text>
</comment>
<feature type="transmembrane region" description="Helical" evidence="1">
    <location>
        <begin position="81"/>
        <end position="104"/>
    </location>
</feature>
<reference evidence="3 4" key="1">
    <citation type="submission" date="2011-08" db="EMBL/GenBank/DDBJ databases">
        <title>The Genome Sequence of Prevotella sp. oral taxon 302 str. F0323.</title>
        <authorList>
            <consortium name="The Broad Institute Genome Sequencing Platform"/>
            <person name="Earl A."/>
            <person name="Ward D."/>
            <person name="Feldgarden M."/>
            <person name="Gevers D."/>
            <person name="Izard J."/>
            <person name="Blanton J.M."/>
            <person name="Baranova O.V."/>
            <person name="Tanner A.C."/>
            <person name="Dewhirst F.E."/>
            <person name="Young S.K."/>
            <person name="Zeng Q."/>
            <person name="Gargeya S."/>
            <person name="Fitzgerald M."/>
            <person name="Haas B."/>
            <person name="Abouelleil A."/>
            <person name="Alvarado L."/>
            <person name="Arachchi H.M."/>
            <person name="Berlin A."/>
            <person name="Brown A."/>
            <person name="Chapman S.B."/>
            <person name="Chen Z."/>
            <person name="Dunbar C."/>
            <person name="Freedman E."/>
            <person name="Gearin G."/>
            <person name="Gellesch M."/>
            <person name="Goldberg J."/>
            <person name="Griggs A."/>
            <person name="Gujja S."/>
            <person name="Heiman D."/>
            <person name="Howarth C."/>
            <person name="Larson L."/>
            <person name="Lui A."/>
            <person name="MacDonald P.J.P."/>
            <person name="Montmayeur A."/>
            <person name="Murphy C."/>
            <person name="Neiman D."/>
            <person name="Pearson M."/>
            <person name="Priest M."/>
            <person name="Roberts A."/>
            <person name="Saif S."/>
            <person name="Shea T."/>
            <person name="Shenoy N."/>
            <person name="Sisk P."/>
            <person name="Stolte C."/>
            <person name="Sykes S."/>
            <person name="Wortman J."/>
            <person name="Nusbaum C."/>
            <person name="Birren B."/>
        </authorList>
    </citation>
    <scope>NUCLEOTIDE SEQUENCE [LARGE SCALE GENOMIC DNA]</scope>
    <source>
        <strain evidence="3 4">F0323</strain>
    </source>
</reference>
<keyword evidence="4" id="KW-1185">Reference proteome</keyword>
<sequence>MILQRKYPFKESTWKEQLLYAFIVFLILYLLRPFGLATAQSNILLPCLASGLITFLLELVHTSVARQVMKRKTKWTILDACIYTILLVVFIGVGNFAFWSLYFGASLLNFSLLFSFLYWTFIIGLFITFISIGISYNRLLRTELASMLNKTAKQQTDIRVSIRDAAVRGQALELPINDFLFAESIRNDIVVHYKRQDTVATQTFRLTIAELMHQLPYDNVFQCHRSFVVNLNNITNAKGNSNGYVLTLSPAQEAVPVSRSYVAKLKTFL</sequence>
<keyword evidence="1" id="KW-0812">Transmembrane</keyword>
<dbReference type="PROSITE" id="PS50930">
    <property type="entry name" value="HTH_LYTTR"/>
    <property type="match status" value="1"/>
</dbReference>
<dbReference type="AlphaFoldDB" id="G5GE96"/>
<gene>
    <name evidence="3" type="ORF">HMPREF9332_01898</name>
</gene>
<organism evidence="3 4">
    <name type="scientific">Alloprevotella rava F0323</name>
    <dbReference type="NCBI Taxonomy" id="679199"/>
    <lineage>
        <taxon>Bacteria</taxon>
        <taxon>Pseudomonadati</taxon>
        <taxon>Bacteroidota</taxon>
        <taxon>Bacteroidia</taxon>
        <taxon>Bacteroidales</taxon>
        <taxon>Prevotellaceae</taxon>
        <taxon>Alloprevotella</taxon>
    </lineage>
</organism>
<dbReference type="PANTHER" id="PTHR37299">
    <property type="entry name" value="TRANSCRIPTIONAL REGULATOR-RELATED"/>
    <property type="match status" value="1"/>
</dbReference>
<dbReference type="InterPro" id="IPR007492">
    <property type="entry name" value="LytTR_DNA-bd_dom"/>
</dbReference>
<dbReference type="PANTHER" id="PTHR37299:SF1">
    <property type="entry name" value="STAGE 0 SPORULATION PROTEIN A HOMOLOG"/>
    <property type="match status" value="1"/>
</dbReference>